<dbReference type="AlphaFoldDB" id="A0A9W6WDV9"/>
<protein>
    <submittedName>
        <fullName evidence="1">TolB-like translocation protein signal peptide</fullName>
    </submittedName>
</protein>
<gene>
    <name evidence="1" type="ORF">Afil01_68030</name>
</gene>
<dbReference type="Proteomes" id="UP001165079">
    <property type="component" value="Unassembled WGS sequence"/>
</dbReference>
<dbReference type="InterPro" id="IPR011042">
    <property type="entry name" value="6-blade_b-propeller_TolB-like"/>
</dbReference>
<reference evidence="1" key="1">
    <citation type="submission" date="2023-03" db="EMBL/GenBank/DDBJ databases">
        <title>Actinorhabdospora filicis NBRC 111898.</title>
        <authorList>
            <person name="Ichikawa N."/>
            <person name="Sato H."/>
            <person name="Tonouchi N."/>
        </authorList>
    </citation>
    <scope>NUCLEOTIDE SEQUENCE</scope>
    <source>
        <strain evidence="1">NBRC 111898</strain>
    </source>
</reference>
<organism evidence="1 2">
    <name type="scientific">Actinorhabdospora filicis</name>
    <dbReference type="NCBI Taxonomy" id="1785913"/>
    <lineage>
        <taxon>Bacteria</taxon>
        <taxon>Bacillati</taxon>
        <taxon>Actinomycetota</taxon>
        <taxon>Actinomycetes</taxon>
        <taxon>Micromonosporales</taxon>
        <taxon>Micromonosporaceae</taxon>
        <taxon>Actinorhabdospora</taxon>
    </lineage>
</organism>
<name>A0A9W6WDV9_9ACTN</name>
<dbReference type="EMBL" id="BSTX01000008">
    <property type="protein sequence ID" value="GLZ81996.1"/>
    <property type="molecule type" value="Genomic_DNA"/>
</dbReference>
<evidence type="ECO:0000313" key="2">
    <source>
        <dbReference type="Proteomes" id="UP001165079"/>
    </source>
</evidence>
<proteinExistence type="predicted"/>
<dbReference type="Pfam" id="PF07676">
    <property type="entry name" value="PD40"/>
    <property type="match status" value="1"/>
</dbReference>
<dbReference type="Gene3D" id="2.120.10.30">
    <property type="entry name" value="TolB, C-terminal domain"/>
    <property type="match status" value="1"/>
</dbReference>
<sequence length="300" mass="32055">MIALVLALGGGYVLWRHASAATPAATGLDLGRPGSYVYVEDGRVRQGDGAGSTLVGMECQRAYYRAGLLSCLRALGPAFSAELIVYGSDLSERLRTPVWGNPSRTQVSPSGHLVAWTVFREGDDYMADGRFSTTAGLYDLATGLHHGSLEDYTSYVDGERFTAADVNYWGITFAADDNTFYATMSAGGKTRLMRGDISARTLTAIRENVECPSLSPDGTRVAYKQRTGDRWRLHVLDLGTGADVALAETGHVDDQAAWADDRTVMYVKAHEGRPTVFTVPADGTGSPVMAFPGASPSPVG</sequence>
<comment type="caution">
    <text evidence="1">The sequence shown here is derived from an EMBL/GenBank/DDBJ whole genome shotgun (WGS) entry which is preliminary data.</text>
</comment>
<dbReference type="SUPFAM" id="SSF82171">
    <property type="entry name" value="DPP6 N-terminal domain-like"/>
    <property type="match status" value="1"/>
</dbReference>
<keyword evidence="2" id="KW-1185">Reference proteome</keyword>
<accession>A0A9W6WDV9</accession>
<dbReference type="InterPro" id="IPR011659">
    <property type="entry name" value="WD40"/>
</dbReference>
<evidence type="ECO:0000313" key="1">
    <source>
        <dbReference type="EMBL" id="GLZ81996.1"/>
    </source>
</evidence>